<evidence type="ECO:0000313" key="7">
    <source>
        <dbReference type="Proteomes" id="UP000255169"/>
    </source>
</evidence>
<dbReference type="InterPro" id="IPR011024">
    <property type="entry name" value="G_crystallin-like"/>
</dbReference>
<keyword evidence="3" id="KW-0732">Signal</keyword>
<proteinExistence type="inferred from homology"/>
<dbReference type="InterPro" id="IPR001064">
    <property type="entry name" value="Beta/gamma_crystallin"/>
</dbReference>
<evidence type="ECO:0000256" key="2">
    <source>
        <dbReference type="ARBA" id="ARBA00022737"/>
    </source>
</evidence>
<sequence length="815" mass="92148">MMRFKKNIYLFFIINAFCFELLADEPAVCFFMDDNYHGESICATQGKYNSDINYRWNDRISSISVPHGMEVVVYQDINYSGVSLSVKENIDLVKNKDNKKSILNDAISSFKIKKAACFYDDDYFSGEAFCISAGEEIDLYVDHNGINQNYPIINYMNDEIKSINIPFGFQVSVYEDDHFNGTSFTLTDDIFLSDLKYLKMDDKITSLRVTEQEDFICDRYCVVKDITELPIESAYGVYWSDKRIESKEALVSFVLNDKNDYSINFFDGNAVRVTNRELYFTHDGRLSVYYMLNDDSDRVSFLSRFNGGYFEMQFVESKEQEIVRSSPLFGSLFNYGGEKAKFVITNINLEIPLIIDKIVLTGEQGDGRYRRSPVGVASCWALPILSIYNYVVQGKCNQADRFINDAKAFFNGKNDNILQIVGTSKSLPKVTSDKVRHKKIAATEQAAEPKGILTHIHTDMNDKALTIPATALSCHVSMKDQLLPHLRYRRDLNPGCIEWTLDILTDFTLLFGDSTESWNAENFGRIIERIIRYGDTGHAVMDKVTEERLIESVSAHIRENSATPETINLFSLKTAFEFSQLSYAAYLSHNTPGLATQSPQAVQSLPLGRYELPLANFQFVETTPRIREGGQWVEHPEWYFDIQVISGSTEDTLVERQRITPVIDTWRQIYLQAKPRSSAVTDLPLEIDEPAPDHTNSGQILSASRLVSEVVQSWLRSSHGNYTYVIVRLSGQIISITMAVDINDSDVGIAGSLTNPAYVLYPQSEGAVRGAGTAAIRALAAHYSKKGRRSLVSSVISQPSAIVKKKVGFRFIEEL</sequence>
<evidence type="ECO:0000256" key="1">
    <source>
        <dbReference type="ARBA" id="ARBA00009646"/>
    </source>
</evidence>
<dbReference type="STRING" id="29486.UGYR_05860"/>
<reference evidence="5" key="1">
    <citation type="journal article" date="2015" name="Genome Announc.">
        <title>Complete Genome Sequence of Yersinia ruckeri Strain CSF007-82, Etiologic Agent of Red Mouth Disease in Salmonid Fish.</title>
        <authorList>
            <person name="Nelson M.C."/>
            <person name="LaPatra S.E."/>
            <person name="Welch T.J."/>
            <person name="Graf J."/>
        </authorList>
    </citation>
    <scope>NUCLEOTIDE SEQUENCE</scope>
    <source>
        <strain evidence="5">CSF007-82</strain>
    </source>
</reference>
<dbReference type="Pfam" id="PF03995">
    <property type="entry name" value="Inhibitor_I36"/>
    <property type="match status" value="1"/>
</dbReference>
<accession>A0A0A8VFR3</accession>
<dbReference type="SUPFAM" id="SSF49695">
    <property type="entry name" value="gamma-Crystallin-like"/>
    <property type="match status" value="2"/>
</dbReference>
<protein>
    <submittedName>
        <fullName evidence="6">Beta-gamma-crystallin</fullName>
    </submittedName>
</protein>
<dbReference type="AlphaFoldDB" id="A0A0A8VFR3"/>
<keyword evidence="7" id="KW-1185">Reference proteome</keyword>
<name>A0A0A8VFR3_YERRU</name>
<comment type="similarity">
    <text evidence="1">Belongs to the beta/gamma-crystallin family.</text>
</comment>
<keyword evidence="2" id="KW-0677">Repeat</keyword>
<feature type="chain" id="PRO_5033216916" evidence="3">
    <location>
        <begin position="24"/>
        <end position="815"/>
    </location>
</feature>
<organism evidence="5">
    <name type="scientific">Yersinia ruckeri</name>
    <dbReference type="NCBI Taxonomy" id="29486"/>
    <lineage>
        <taxon>Bacteria</taxon>
        <taxon>Pseudomonadati</taxon>
        <taxon>Pseudomonadota</taxon>
        <taxon>Gammaproteobacteria</taxon>
        <taxon>Enterobacterales</taxon>
        <taxon>Yersiniaceae</taxon>
        <taxon>Yersinia</taxon>
    </lineage>
</organism>
<reference evidence="6 7" key="2">
    <citation type="submission" date="2018-06" db="EMBL/GenBank/DDBJ databases">
        <authorList>
            <consortium name="Pathogen Informatics"/>
            <person name="Doyle S."/>
        </authorList>
    </citation>
    <scope>NUCLEOTIDE SEQUENCE [LARGE SCALE GENOMIC DNA]</scope>
    <source>
        <strain evidence="6 7">NCTC10476</strain>
    </source>
</reference>
<evidence type="ECO:0000313" key="6">
    <source>
        <dbReference type="EMBL" id="SUQ01656.1"/>
    </source>
</evidence>
<dbReference type="PROSITE" id="PS50915">
    <property type="entry name" value="CRYSTALLIN_BETA_GAMMA"/>
    <property type="match status" value="1"/>
</dbReference>
<dbReference type="EMBL" id="UHJG01000001">
    <property type="protein sequence ID" value="SUQ01656.1"/>
    <property type="molecule type" value="Genomic_DNA"/>
</dbReference>
<feature type="signal peptide" evidence="3">
    <location>
        <begin position="1"/>
        <end position="23"/>
    </location>
</feature>
<gene>
    <name evidence="6" type="primary">tps_2</name>
    <name evidence="5" type="ORF">CSF007_13465</name>
    <name evidence="6" type="ORF">NCTC10476_03029</name>
</gene>
<evidence type="ECO:0000313" key="5">
    <source>
        <dbReference type="EMBL" id="CEK28425.1"/>
    </source>
</evidence>
<dbReference type="Gene3D" id="2.60.20.10">
    <property type="entry name" value="Crystallins"/>
    <property type="match status" value="2"/>
</dbReference>
<evidence type="ECO:0000259" key="4">
    <source>
        <dbReference type="PROSITE" id="PS50915"/>
    </source>
</evidence>
<dbReference type="Proteomes" id="UP000255169">
    <property type="component" value="Unassembled WGS sequence"/>
</dbReference>
<feature type="domain" description="Beta/gamma crystallin 'Greek key'" evidence="4">
    <location>
        <begin position="169"/>
        <end position="211"/>
    </location>
</feature>
<dbReference type="EMBL" id="LN681231">
    <property type="protein sequence ID" value="CEK28425.1"/>
    <property type="molecule type" value="Genomic_DNA"/>
</dbReference>
<evidence type="ECO:0000256" key="3">
    <source>
        <dbReference type="SAM" id="SignalP"/>
    </source>
</evidence>